<keyword evidence="1" id="KW-0805">Transcription regulation</keyword>
<keyword evidence="2" id="KW-0238">DNA-binding</keyword>
<keyword evidence="3" id="KW-0804">Transcription</keyword>
<dbReference type="Proteomes" id="UP000175968">
    <property type="component" value="Chromosome"/>
</dbReference>
<dbReference type="CDD" id="cd07377">
    <property type="entry name" value="WHTH_GntR"/>
    <property type="match status" value="1"/>
</dbReference>
<dbReference type="KEGG" id="fgl:EM308_10890"/>
<dbReference type="EMBL" id="CP017479">
    <property type="protein sequence ID" value="AOW09975.1"/>
    <property type="molecule type" value="Genomic_DNA"/>
</dbReference>
<dbReference type="PROSITE" id="PS50949">
    <property type="entry name" value="HTH_GNTR"/>
    <property type="match status" value="1"/>
</dbReference>
<dbReference type="GO" id="GO:0003677">
    <property type="term" value="F:DNA binding"/>
    <property type="evidence" value="ECO:0007669"/>
    <property type="project" value="UniProtKB-KW"/>
</dbReference>
<gene>
    <name evidence="5" type="ORF">EM308_10890</name>
</gene>
<evidence type="ECO:0000256" key="3">
    <source>
        <dbReference type="ARBA" id="ARBA00023163"/>
    </source>
</evidence>
<dbReference type="AlphaFoldDB" id="A0AAC9I5C7"/>
<feature type="domain" description="HTH gntR-type" evidence="4">
    <location>
        <begin position="22"/>
        <end position="90"/>
    </location>
</feature>
<dbReference type="PANTHER" id="PTHR38445:SF10">
    <property type="entry name" value="GNTR-FAMILY TRANSCRIPTIONAL REGULATOR"/>
    <property type="match status" value="1"/>
</dbReference>
<evidence type="ECO:0000256" key="1">
    <source>
        <dbReference type="ARBA" id="ARBA00023015"/>
    </source>
</evidence>
<name>A0AAC9I5C7_9FLAO</name>
<dbReference type="InterPro" id="IPR036390">
    <property type="entry name" value="WH_DNA-bd_sf"/>
</dbReference>
<proteinExistence type="predicted"/>
<evidence type="ECO:0000259" key="4">
    <source>
        <dbReference type="PROSITE" id="PS50949"/>
    </source>
</evidence>
<dbReference type="Pfam" id="PF00392">
    <property type="entry name" value="GntR"/>
    <property type="match status" value="1"/>
</dbReference>
<evidence type="ECO:0000256" key="2">
    <source>
        <dbReference type="ARBA" id="ARBA00023125"/>
    </source>
</evidence>
<keyword evidence="6" id="KW-1185">Reference proteome</keyword>
<evidence type="ECO:0000313" key="5">
    <source>
        <dbReference type="EMBL" id="AOW09975.1"/>
    </source>
</evidence>
<dbReference type="Gene3D" id="1.10.10.10">
    <property type="entry name" value="Winged helix-like DNA-binding domain superfamily/Winged helix DNA-binding domain"/>
    <property type="match status" value="1"/>
</dbReference>
<reference evidence="5 6" key="1">
    <citation type="submission" date="2016-10" db="EMBL/GenBank/DDBJ databases">
        <title>Flavobacterium gilvum sp. nov., isolated from stream water.</title>
        <authorList>
            <person name="Shin S.-K."/>
            <person name="Cho Y.-J."/>
            <person name="Yi H."/>
        </authorList>
    </citation>
    <scope>NUCLEOTIDE SEQUENCE [LARGE SCALE GENOMIC DNA]</scope>
    <source>
        <strain evidence="5 6">EM1308</strain>
    </source>
</reference>
<protein>
    <recommendedName>
        <fullName evidence="4">HTH gntR-type domain-containing protein</fullName>
    </recommendedName>
</protein>
<organism evidence="5 6">
    <name type="scientific">Flavobacterium gilvum</name>
    <dbReference type="NCBI Taxonomy" id="1492737"/>
    <lineage>
        <taxon>Bacteria</taxon>
        <taxon>Pseudomonadati</taxon>
        <taxon>Bacteroidota</taxon>
        <taxon>Flavobacteriia</taxon>
        <taxon>Flavobacteriales</taxon>
        <taxon>Flavobacteriaceae</taxon>
        <taxon>Flavobacterium</taxon>
    </lineage>
</organism>
<evidence type="ECO:0000313" key="6">
    <source>
        <dbReference type="Proteomes" id="UP000175968"/>
    </source>
</evidence>
<dbReference type="InterPro" id="IPR036388">
    <property type="entry name" value="WH-like_DNA-bd_sf"/>
</dbReference>
<dbReference type="SMART" id="SM00345">
    <property type="entry name" value="HTH_GNTR"/>
    <property type="match status" value="1"/>
</dbReference>
<dbReference type="SUPFAM" id="SSF46785">
    <property type="entry name" value="Winged helix' DNA-binding domain"/>
    <property type="match status" value="1"/>
</dbReference>
<sequence length="94" mass="10569">MIKKMTKSVTNIIVNIDNDSSVPKYNQIEQCISNDIINGKIKKGQRIPSITELSNSCSISKDTVGKAYKILRQRNLVFPVFGKGYYVSDNIPVF</sequence>
<dbReference type="InterPro" id="IPR000524">
    <property type="entry name" value="Tscrpt_reg_HTH_GntR"/>
</dbReference>
<dbReference type="PANTHER" id="PTHR38445">
    <property type="entry name" value="HTH-TYPE TRANSCRIPTIONAL REPRESSOR YTRA"/>
    <property type="match status" value="1"/>
</dbReference>
<dbReference type="GO" id="GO:0003700">
    <property type="term" value="F:DNA-binding transcription factor activity"/>
    <property type="evidence" value="ECO:0007669"/>
    <property type="project" value="InterPro"/>
</dbReference>
<accession>A0AAC9I5C7</accession>